<dbReference type="GO" id="GO:0030170">
    <property type="term" value="F:pyridoxal phosphate binding"/>
    <property type="evidence" value="ECO:0007669"/>
    <property type="project" value="InterPro"/>
</dbReference>
<dbReference type="Proteomes" id="UP000250369">
    <property type="component" value="Unassembled WGS sequence"/>
</dbReference>
<evidence type="ECO:0000259" key="7">
    <source>
        <dbReference type="Pfam" id="PF00155"/>
    </source>
</evidence>
<dbReference type="FunFam" id="3.40.640.10:FF:000033">
    <property type="entry name" value="Aspartate aminotransferase"/>
    <property type="match status" value="1"/>
</dbReference>
<dbReference type="InterPro" id="IPR015424">
    <property type="entry name" value="PyrdxlP-dep_Trfase"/>
</dbReference>
<evidence type="ECO:0000313" key="8">
    <source>
        <dbReference type="EMBL" id="RAV12954.1"/>
    </source>
</evidence>
<dbReference type="InterPro" id="IPR004839">
    <property type="entry name" value="Aminotransferase_I/II_large"/>
</dbReference>
<dbReference type="GO" id="GO:0006520">
    <property type="term" value="P:amino acid metabolic process"/>
    <property type="evidence" value="ECO:0007669"/>
    <property type="project" value="InterPro"/>
</dbReference>
<dbReference type="Pfam" id="PF00155">
    <property type="entry name" value="Aminotran_1_2"/>
    <property type="match status" value="1"/>
</dbReference>
<evidence type="ECO:0000256" key="6">
    <source>
        <dbReference type="RuleBase" id="RU000481"/>
    </source>
</evidence>
<evidence type="ECO:0000256" key="1">
    <source>
        <dbReference type="ARBA" id="ARBA00001933"/>
    </source>
</evidence>
<dbReference type="Gene3D" id="3.40.640.10">
    <property type="entry name" value="Type I PLP-dependent aspartate aminotransferase-like (Major domain)"/>
    <property type="match status" value="1"/>
</dbReference>
<dbReference type="InterPro" id="IPR015421">
    <property type="entry name" value="PyrdxlP-dep_Trfase_major"/>
</dbReference>
<dbReference type="EMBL" id="QMFB01000031">
    <property type="protein sequence ID" value="RAV12954.1"/>
    <property type="molecule type" value="Genomic_DNA"/>
</dbReference>
<dbReference type="PANTHER" id="PTHR46383">
    <property type="entry name" value="ASPARTATE AMINOTRANSFERASE"/>
    <property type="match status" value="1"/>
</dbReference>
<dbReference type="Gene3D" id="3.90.1150.10">
    <property type="entry name" value="Aspartate Aminotransferase, domain 1"/>
    <property type="match status" value="1"/>
</dbReference>
<evidence type="ECO:0000313" key="9">
    <source>
        <dbReference type="Proteomes" id="UP000250369"/>
    </source>
</evidence>
<comment type="cofactor">
    <cofactor evidence="1 6">
        <name>pyridoxal 5'-phosphate</name>
        <dbReference type="ChEBI" id="CHEBI:597326"/>
    </cofactor>
</comment>
<gene>
    <name evidence="8" type="ORF">DQG23_33780</name>
</gene>
<organism evidence="8 9">
    <name type="scientific">Paenibacillus contaminans</name>
    <dbReference type="NCBI Taxonomy" id="450362"/>
    <lineage>
        <taxon>Bacteria</taxon>
        <taxon>Bacillati</taxon>
        <taxon>Bacillota</taxon>
        <taxon>Bacilli</taxon>
        <taxon>Bacillales</taxon>
        <taxon>Paenibacillaceae</taxon>
        <taxon>Paenibacillus</taxon>
    </lineage>
</organism>
<evidence type="ECO:0000256" key="3">
    <source>
        <dbReference type="ARBA" id="ARBA00022576"/>
    </source>
</evidence>
<dbReference type="AlphaFoldDB" id="A0A329LZ39"/>
<keyword evidence="4 6" id="KW-0808">Transferase</keyword>
<dbReference type="InterPro" id="IPR015422">
    <property type="entry name" value="PyrdxlP-dep_Trfase_small"/>
</dbReference>
<dbReference type="InterPro" id="IPR004838">
    <property type="entry name" value="NHTrfase_class1_PyrdxlP-BS"/>
</dbReference>
<evidence type="ECO:0000256" key="2">
    <source>
        <dbReference type="ARBA" id="ARBA00007441"/>
    </source>
</evidence>
<keyword evidence="3 6" id="KW-0032">Aminotransferase</keyword>
<dbReference type="OrthoDB" id="9813612at2"/>
<keyword evidence="5" id="KW-0663">Pyridoxal phosphate</keyword>
<sequence length="392" mass="43225">MEKTKTMQDYLSPLVRSIPPSGIRKYFDLASGSKDIITLGVGEPDFATPWHVREACVYSLERGFTKYTSNAGMPELREEIAGYLEGNFNVKYDPSSEVIVTVGGSEAIDLAFRALIEPGDEILIPEPCFVAYSPITSITGGVPVGIETFAKDGFKLTPEMLKAHITPKSKVLLLSYPSNPTGGIMTYEEMLPIAKLVEEHDLIVISDEIYAELTYGRKHVSFASLPGMKDRTILVSGFAKAFAMTGWRLGYVCGHRELIAAMLKIHQYTVMCAPAMAQVAALEALRNGMEEKDRMMESYNQRRRLVVKGFRDIGLDCHEPEGAFYAFPSIVSTGMTSDEFAQRLIVEAKVAVVPGHVFGKGGEGYIRCSYASSVSQLTEAIDRMGNFLKKHN</sequence>
<feature type="domain" description="Aminotransferase class I/classII large" evidence="7">
    <location>
        <begin position="34"/>
        <end position="383"/>
    </location>
</feature>
<accession>A0A329LZ39</accession>
<dbReference type="RefSeq" id="WP_113035443.1">
    <property type="nucleotide sequence ID" value="NZ_QMFB01000031.1"/>
</dbReference>
<dbReference type="InterPro" id="IPR050596">
    <property type="entry name" value="AspAT/PAT-like"/>
</dbReference>
<comment type="caution">
    <text evidence="8">The sequence shown here is derived from an EMBL/GenBank/DDBJ whole genome shotgun (WGS) entry which is preliminary data.</text>
</comment>
<dbReference type="GO" id="GO:0008483">
    <property type="term" value="F:transaminase activity"/>
    <property type="evidence" value="ECO:0007669"/>
    <property type="project" value="UniProtKB-KW"/>
</dbReference>
<proteinExistence type="inferred from homology"/>
<dbReference type="PROSITE" id="PS00105">
    <property type="entry name" value="AA_TRANSFER_CLASS_1"/>
    <property type="match status" value="1"/>
</dbReference>
<protein>
    <recommendedName>
        <fullName evidence="6">Aminotransferase</fullName>
        <ecNumber evidence="6">2.6.1.-</ecNumber>
    </recommendedName>
</protein>
<comment type="similarity">
    <text evidence="2 6">Belongs to the class-I pyridoxal-phosphate-dependent aminotransferase family.</text>
</comment>
<dbReference type="SUPFAM" id="SSF53383">
    <property type="entry name" value="PLP-dependent transferases"/>
    <property type="match status" value="1"/>
</dbReference>
<dbReference type="PANTHER" id="PTHR46383:SF3">
    <property type="entry name" value="ASPARTATE AMINOTRANSFERASE-RELATED"/>
    <property type="match status" value="1"/>
</dbReference>
<keyword evidence="9" id="KW-1185">Reference proteome</keyword>
<reference evidence="8 9" key="1">
    <citation type="journal article" date="2009" name="Int. J. Syst. Evol. Microbiol.">
        <title>Paenibacillus contaminans sp. nov., isolated from a contaminated laboratory plate.</title>
        <authorList>
            <person name="Chou J.H."/>
            <person name="Lee J.H."/>
            <person name="Lin M.C."/>
            <person name="Chang P.S."/>
            <person name="Arun A.B."/>
            <person name="Young C.C."/>
            <person name="Chen W.M."/>
        </authorList>
    </citation>
    <scope>NUCLEOTIDE SEQUENCE [LARGE SCALE GENOMIC DNA]</scope>
    <source>
        <strain evidence="8 9">CKOBP-6</strain>
    </source>
</reference>
<dbReference type="CDD" id="cd00609">
    <property type="entry name" value="AAT_like"/>
    <property type="match status" value="1"/>
</dbReference>
<name>A0A329LZ39_9BACL</name>
<evidence type="ECO:0000256" key="5">
    <source>
        <dbReference type="ARBA" id="ARBA00022898"/>
    </source>
</evidence>
<dbReference type="EC" id="2.6.1.-" evidence="6"/>
<evidence type="ECO:0000256" key="4">
    <source>
        <dbReference type="ARBA" id="ARBA00022679"/>
    </source>
</evidence>